<accession>A0AAD2FP15</accession>
<dbReference type="AlphaFoldDB" id="A0AAD2FP15"/>
<evidence type="ECO:0000313" key="4">
    <source>
        <dbReference type="Proteomes" id="UP001295423"/>
    </source>
</evidence>
<evidence type="ECO:0000256" key="2">
    <source>
        <dbReference type="ARBA" id="ARBA00023186"/>
    </source>
</evidence>
<dbReference type="CDD" id="cd23163">
    <property type="entry name" value="Prefoldin_2"/>
    <property type="match status" value="1"/>
</dbReference>
<name>A0AAD2FP15_9STRA</name>
<gene>
    <name evidence="3" type="ORF">CYCCA115_LOCUS11371</name>
</gene>
<evidence type="ECO:0008006" key="5">
    <source>
        <dbReference type="Google" id="ProtNLM"/>
    </source>
</evidence>
<dbReference type="GO" id="GO:0016272">
    <property type="term" value="C:prefoldin complex"/>
    <property type="evidence" value="ECO:0007669"/>
    <property type="project" value="InterPro"/>
</dbReference>
<evidence type="ECO:0000256" key="1">
    <source>
        <dbReference type="ARBA" id="ARBA00008045"/>
    </source>
</evidence>
<dbReference type="GO" id="GO:0006457">
    <property type="term" value="P:protein folding"/>
    <property type="evidence" value="ECO:0007669"/>
    <property type="project" value="InterPro"/>
</dbReference>
<protein>
    <recommendedName>
        <fullName evidence="5">Prefoldin subunit 2</fullName>
    </recommendedName>
</protein>
<keyword evidence="4" id="KW-1185">Reference proteome</keyword>
<dbReference type="Proteomes" id="UP001295423">
    <property type="component" value="Unassembled WGS sequence"/>
</dbReference>
<proteinExistence type="inferred from homology"/>
<dbReference type="InterPro" id="IPR009053">
    <property type="entry name" value="Prefoldin"/>
</dbReference>
<dbReference type="Gene3D" id="1.10.287.370">
    <property type="match status" value="1"/>
</dbReference>
<sequence length="115" mass="12748">MSVAAAAPPANAAAPPQIQYRDIMAECQRLMQKIAELEVDRNEHLLVEETLKPLDPSRRAYRLVGEVLVERSVAEVLPSVTANKDNLNTTIAALRQRLTIRQKEGADLKAKYNLG</sequence>
<keyword evidence="2" id="KW-0143">Chaperone</keyword>
<dbReference type="EMBL" id="CAKOGP040001736">
    <property type="protein sequence ID" value="CAJ1947913.1"/>
    <property type="molecule type" value="Genomic_DNA"/>
</dbReference>
<comment type="similarity">
    <text evidence="1">Belongs to the prefoldin subunit beta family.</text>
</comment>
<comment type="caution">
    <text evidence="3">The sequence shown here is derived from an EMBL/GenBank/DDBJ whole genome shotgun (WGS) entry which is preliminary data.</text>
</comment>
<dbReference type="InterPro" id="IPR002777">
    <property type="entry name" value="PFD_beta-like"/>
</dbReference>
<dbReference type="InterPro" id="IPR027235">
    <property type="entry name" value="PFD2"/>
</dbReference>
<dbReference type="Pfam" id="PF01920">
    <property type="entry name" value="Prefoldin_2"/>
    <property type="match status" value="1"/>
</dbReference>
<evidence type="ECO:0000313" key="3">
    <source>
        <dbReference type="EMBL" id="CAJ1947913.1"/>
    </source>
</evidence>
<dbReference type="GO" id="GO:0051082">
    <property type="term" value="F:unfolded protein binding"/>
    <property type="evidence" value="ECO:0007669"/>
    <property type="project" value="InterPro"/>
</dbReference>
<dbReference type="PANTHER" id="PTHR13303">
    <property type="entry name" value="PREFOLDIN SUBUNIT 2"/>
    <property type="match status" value="1"/>
</dbReference>
<organism evidence="3 4">
    <name type="scientific">Cylindrotheca closterium</name>
    <dbReference type="NCBI Taxonomy" id="2856"/>
    <lineage>
        <taxon>Eukaryota</taxon>
        <taxon>Sar</taxon>
        <taxon>Stramenopiles</taxon>
        <taxon>Ochrophyta</taxon>
        <taxon>Bacillariophyta</taxon>
        <taxon>Bacillariophyceae</taxon>
        <taxon>Bacillariophycidae</taxon>
        <taxon>Bacillariales</taxon>
        <taxon>Bacillariaceae</taxon>
        <taxon>Cylindrotheca</taxon>
    </lineage>
</organism>
<reference evidence="3" key="1">
    <citation type="submission" date="2023-08" db="EMBL/GenBank/DDBJ databases">
        <authorList>
            <person name="Audoor S."/>
            <person name="Bilcke G."/>
        </authorList>
    </citation>
    <scope>NUCLEOTIDE SEQUENCE</scope>
</reference>
<dbReference type="SUPFAM" id="SSF46579">
    <property type="entry name" value="Prefoldin"/>
    <property type="match status" value="1"/>
</dbReference>